<feature type="chain" id="PRO_5034723648" evidence="1">
    <location>
        <begin position="25"/>
        <end position="358"/>
    </location>
</feature>
<dbReference type="EMBL" id="JACGCI010000043">
    <property type="protein sequence ID" value="KAF6752603.1"/>
    <property type="molecule type" value="Genomic_DNA"/>
</dbReference>
<dbReference type="AlphaFoldDB" id="A0A8H6HVH3"/>
<proteinExistence type="predicted"/>
<gene>
    <name evidence="2" type="ORF">DFP72DRAFT_1171479</name>
</gene>
<reference evidence="2 3" key="1">
    <citation type="submission" date="2020-07" db="EMBL/GenBank/DDBJ databases">
        <title>Comparative genomics of pyrophilous fungi reveals a link between fire events and developmental genes.</title>
        <authorList>
            <consortium name="DOE Joint Genome Institute"/>
            <person name="Steindorff A.S."/>
            <person name="Carver A."/>
            <person name="Calhoun S."/>
            <person name="Stillman K."/>
            <person name="Liu H."/>
            <person name="Lipzen A."/>
            <person name="Pangilinan J."/>
            <person name="Labutti K."/>
            <person name="Bruns T.D."/>
            <person name="Grigoriev I.V."/>
        </authorList>
    </citation>
    <scope>NUCLEOTIDE SEQUENCE [LARGE SCALE GENOMIC DNA]</scope>
    <source>
        <strain evidence="2 3">CBS 144469</strain>
    </source>
</reference>
<accession>A0A8H6HVH3</accession>
<evidence type="ECO:0000256" key="1">
    <source>
        <dbReference type="SAM" id="SignalP"/>
    </source>
</evidence>
<evidence type="ECO:0000313" key="2">
    <source>
        <dbReference type="EMBL" id="KAF6752603.1"/>
    </source>
</evidence>
<organism evidence="2 3">
    <name type="scientific">Ephemerocybe angulata</name>
    <dbReference type="NCBI Taxonomy" id="980116"/>
    <lineage>
        <taxon>Eukaryota</taxon>
        <taxon>Fungi</taxon>
        <taxon>Dikarya</taxon>
        <taxon>Basidiomycota</taxon>
        <taxon>Agaricomycotina</taxon>
        <taxon>Agaricomycetes</taxon>
        <taxon>Agaricomycetidae</taxon>
        <taxon>Agaricales</taxon>
        <taxon>Agaricineae</taxon>
        <taxon>Psathyrellaceae</taxon>
        <taxon>Ephemerocybe</taxon>
    </lineage>
</organism>
<keyword evidence="3" id="KW-1185">Reference proteome</keyword>
<feature type="signal peptide" evidence="1">
    <location>
        <begin position="1"/>
        <end position="24"/>
    </location>
</feature>
<evidence type="ECO:0000313" key="3">
    <source>
        <dbReference type="Proteomes" id="UP000521943"/>
    </source>
</evidence>
<protein>
    <submittedName>
        <fullName evidence="2">Uncharacterized protein</fullName>
    </submittedName>
</protein>
<keyword evidence="1" id="KW-0732">Signal</keyword>
<comment type="caution">
    <text evidence="2">The sequence shown here is derived from an EMBL/GenBank/DDBJ whole genome shotgun (WGS) entry which is preliminary data.</text>
</comment>
<dbReference type="OrthoDB" id="10278845at2759"/>
<name>A0A8H6HVH3_9AGAR</name>
<dbReference type="Proteomes" id="UP000521943">
    <property type="component" value="Unassembled WGS sequence"/>
</dbReference>
<sequence>MRFTLAPLVSLLFSASYLIANATAYSYNDYNELDARHQIDDVLSERGFGLEARETVDVPFQPSLRAFLEGAVTAHRRSMSEYEEHLEARAAMIDVTAEIIDGPPGSPKSVALQADPKWTITEFKEKIWNVAKIKLDNYGAEVGKGKDKKPCSSGETLGKCGVKDRSGVIFTKTISVQAHVPTGGTHNQIVVKAEVWTQYWGSKKFEAEEVKVDHDMMLPAFKKAVEKKLSDGHDGLDLNAYEARLGRQLATHKLSELKTLKQNKVENGSQLYFMPVIEVHITLVTIQGETREKDMKFAVDTRIPAFLKQAYEELVPGKIYLTPYTARVGGNILDKRKVLGENGVKKGNKIVMELVNKE</sequence>